<feature type="transmembrane region" description="Helical" evidence="6">
    <location>
        <begin position="273"/>
        <end position="297"/>
    </location>
</feature>
<feature type="transmembrane region" description="Helical" evidence="6">
    <location>
        <begin position="764"/>
        <end position="788"/>
    </location>
</feature>
<feature type="transmembrane region" description="Helical" evidence="6">
    <location>
        <begin position="495"/>
        <end position="514"/>
    </location>
</feature>
<gene>
    <name evidence="8" type="ORF">GCM10020369_69480</name>
</gene>
<comment type="subcellular location">
    <subcellularLocation>
        <location evidence="1">Cell membrane</location>
        <topology evidence="1">Multi-pass membrane protein</topology>
    </subcellularLocation>
</comment>
<evidence type="ECO:0000256" key="6">
    <source>
        <dbReference type="SAM" id="Phobius"/>
    </source>
</evidence>
<evidence type="ECO:0000313" key="9">
    <source>
        <dbReference type="Proteomes" id="UP001501676"/>
    </source>
</evidence>
<keyword evidence="9" id="KW-1185">Reference proteome</keyword>
<dbReference type="PANTHER" id="PTHR30287">
    <property type="entry name" value="MEMBRANE COMPONENT OF PREDICTED ABC SUPERFAMILY METABOLITE UPTAKE TRANSPORTER"/>
    <property type="match status" value="1"/>
</dbReference>
<dbReference type="Proteomes" id="UP001501676">
    <property type="component" value="Unassembled WGS sequence"/>
</dbReference>
<reference evidence="9" key="1">
    <citation type="journal article" date="2019" name="Int. J. Syst. Evol. Microbiol.">
        <title>The Global Catalogue of Microorganisms (GCM) 10K type strain sequencing project: providing services to taxonomists for standard genome sequencing and annotation.</title>
        <authorList>
            <consortium name="The Broad Institute Genomics Platform"/>
            <consortium name="The Broad Institute Genome Sequencing Center for Infectious Disease"/>
            <person name="Wu L."/>
            <person name="Ma J."/>
        </authorList>
    </citation>
    <scope>NUCLEOTIDE SEQUENCE [LARGE SCALE GENOMIC DNA]</scope>
    <source>
        <strain evidence="9">JCM 9458</strain>
    </source>
</reference>
<evidence type="ECO:0000256" key="3">
    <source>
        <dbReference type="ARBA" id="ARBA00022692"/>
    </source>
</evidence>
<feature type="transmembrane region" description="Helical" evidence="6">
    <location>
        <begin position="439"/>
        <end position="463"/>
    </location>
</feature>
<name>A0ABP6T889_9ACTN</name>
<keyword evidence="3 6" id="KW-0812">Transmembrane</keyword>
<proteinExistence type="predicted"/>
<dbReference type="InterPro" id="IPR003838">
    <property type="entry name" value="ABC3_permease_C"/>
</dbReference>
<feature type="transmembrane region" description="Helical" evidence="6">
    <location>
        <begin position="800"/>
        <end position="820"/>
    </location>
</feature>
<dbReference type="Pfam" id="PF02687">
    <property type="entry name" value="FtsX"/>
    <property type="match status" value="2"/>
</dbReference>
<evidence type="ECO:0000256" key="4">
    <source>
        <dbReference type="ARBA" id="ARBA00022989"/>
    </source>
</evidence>
<dbReference type="EMBL" id="BAAAYN010000049">
    <property type="protein sequence ID" value="GAA3395644.1"/>
    <property type="molecule type" value="Genomic_DNA"/>
</dbReference>
<keyword evidence="5 6" id="KW-0472">Membrane</keyword>
<evidence type="ECO:0000256" key="5">
    <source>
        <dbReference type="ARBA" id="ARBA00023136"/>
    </source>
</evidence>
<feature type="transmembrane region" description="Helical" evidence="6">
    <location>
        <begin position="20"/>
        <end position="41"/>
    </location>
</feature>
<accession>A0ABP6T889</accession>
<feature type="transmembrane region" description="Helical" evidence="6">
    <location>
        <begin position="412"/>
        <end position="433"/>
    </location>
</feature>
<feature type="domain" description="ABC3 transporter permease C-terminal" evidence="7">
    <location>
        <begin position="276"/>
        <end position="395"/>
    </location>
</feature>
<keyword evidence="4 6" id="KW-1133">Transmembrane helix</keyword>
<evidence type="ECO:0000256" key="2">
    <source>
        <dbReference type="ARBA" id="ARBA00022475"/>
    </source>
</evidence>
<dbReference type="PANTHER" id="PTHR30287:SF1">
    <property type="entry name" value="INNER MEMBRANE PROTEIN"/>
    <property type="match status" value="1"/>
</dbReference>
<dbReference type="RefSeq" id="WP_345732513.1">
    <property type="nucleotide sequence ID" value="NZ_BAAAYN010000049.1"/>
</dbReference>
<dbReference type="InterPro" id="IPR038766">
    <property type="entry name" value="Membrane_comp_ABC_pdt"/>
</dbReference>
<sequence length="836" mass="85057">MIRLAIGTLRRHRGSYLGTFVAAVLAIALLAGGGVLLASVLTAKPPADRFAAAPIVVSAPREVSVTTKTLKKDKVKTKVKTERLTGAGTLPANLPERLRGVPGVSDVIADHAFPVRATTADGSPLRGRDDAPVVGHGWASAPVTPYTLTSGRPPGPGEAVVDGDLARRAGDTLTVTTKTGVRTLRIVGIAEPAGSDALPAQGALFLADADVAAVSGLSGPTAVAVLTATDADVAAVERALRAVVGNADVRTGDDRVRADLPGALPDYIGPISIFGFVIGITAFAAVFVLTGTVTLSVRQRLRELALLRTIGATPRQLRRLLGLESIALAMLAALPGAPLGLVVAELVAERFRDLGTVPAQFEVGAYPAVLIAAAFVGVVVTYVGARIAGRRAVRIAPTQALTETATAPTGGLAVRIPVAVVTTAGAIALLTFVPLGGPFGMGMSFLSTALVLCAIAALGPLLVRPLTGLVSRVLGVGGASGWLAGQLARAEARRVSAVAVPLVLMFAINAVMLLNSTLLTDLAADEQTARTAPATAQVSAPTGLPLATVDRIAALPGVTGAAATLPTRVVVEQGGKPEDYAAQGLRIAGAEPALDLAVEEGALGGSDSLAASSYVADQYGWHVGDRIPVWMADGHRVTLRLTAIYQRARGFGELVVPADLVAAHDPVGLASVVGLRYEGDVADRLRADFPGVRVTPTATAAPAGDAANQQGGWELLVVISLGFTAVAVVNTFAIAISGRRRELADLRLAGATTGQVQRLLDREALITVSVGLVLGAVVTGLVVGRFSLAQDGTFRVFVDAVTYLGMLGGVGALGLIAGALPGRILLGRPGPAVADV</sequence>
<keyword evidence="2" id="KW-1003">Cell membrane</keyword>
<feature type="domain" description="ABC3 transporter permease C-terminal" evidence="7">
    <location>
        <begin position="716"/>
        <end position="826"/>
    </location>
</feature>
<organism evidence="8 9">
    <name type="scientific">Cryptosporangium minutisporangium</name>
    <dbReference type="NCBI Taxonomy" id="113569"/>
    <lineage>
        <taxon>Bacteria</taxon>
        <taxon>Bacillati</taxon>
        <taxon>Actinomycetota</taxon>
        <taxon>Actinomycetes</taxon>
        <taxon>Cryptosporangiales</taxon>
        <taxon>Cryptosporangiaceae</taxon>
        <taxon>Cryptosporangium</taxon>
    </lineage>
</organism>
<evidence type="ECO:0000256" key="1">
    <source>
        <dbReference type="ARBA" id="ARBA00004651"/>
    </source>
</evidence>
<comment type="caution">
    <text evidence="8">The sequence shown here is derived from an EMBL/GenBank/DDBJ whole genome shotgun (WGS) entry which is preliminary data.</text>
</comment>
<protein>
    <submittedName>
        <fullName evidence="8">FtsX-like permease family protein</fullName>
    </submittedName>
</protein>
<feature type="transmembrane region" description="Helical" evidence="6">
    <location>
        <begin position="364"/>
        <end position="385"/>
    </location>
</feature>
<evidence type="ECO:0000313" key="8">
    <source>
        <dbReference type="EMBL" id="GAA3395644.1"/>
    </source>
</evidence>
<evidence type="ECO:0000259" key="7">
    <source>
        <dbReference type="Pfam" id="PF02687"/>
    </source>
</evidence>
<feature type="transmembrane region" description="Helical" evidence="6">
    <location>
        <begin position="325"/>
        <end position="344"/>
    </location>
</feature>
<feature type="transmembrane region" description="Helical" evidence="6">
    <location>
        <begin position="715"/>
        <end position="737"/>
    </location>
</feature>